<dbReference type="Proteomes" id="UP001059773">
    <property type="component" value="Chromosome"/>
</dbReference>
<dbReference type="EMBL" id="CP101914">
    <property type="protein sequence ID" value="UUI05521.1"/>
    <property type="molecule type" value="Genomic_DNA"/>
</dbReference>
<evidence type="ECO:0000256" key="4">
    <source>
        <dbReference type="ARBA" id="ARBA00022692"/>
    </source>
</evidence>
<comment type="similarity">
    <text evidence="2">Belongs to the UPF0324 family.</text>
</comment>
<dbReference type="PANTHER" id="PTHR30106">
    <property type="entry name" value="INNER MEMBRANE PROTEIN YEIH-RELATED"/>
    <property type="match status" value="1"/>
</dbReference>
<sequence>METATVTKLTRNLFIIAIIPLVSYLFFNQKRKESGQDNIEKDKVPKWYTFILLFVIGFLILSVIRTIGDATLESSGVSFGIFTENTWKSIYTSLSSFGTTYLLGIAMAGVGLSTNFKGMGLKPFYIGFIAALAVGTISLIFVSLFGGLVKV</sequence>
<feature type="transmembrane region" description="Helical" evidence="7">
    <location>
        <begin position="47"/>
        <end position="68"/>
    </location>
</feature>
<keyword evidence="6 7" id="KW-0472">Membrane</keyword>
<name>A0ABY5JZR5_9BACI</name>
<dbReference type="RefSeq" id="WP_256710360.1">
    <property type="nucleotide sequence ID" value="NZ_CP101914.1"/>
</dbReference>
<evidence type="ECO:0000256" key="2">
    <source>
        <dbReference type="ARBA" id="ARBA00007977"/>
    </source>
</evidence>
<evidence type="ECO:0000256" key="7">
    <source>
        <dbReference type="SAM" id="Phobius"/>
    </source>
</evidence>
<dbReference type="Pfam" id="PF03601">
    <property type="entry name" value="Cons_hypoth698"/>
    <property type="match status" value="1"/>
</dbReference>
<evidence type="ECO:0000256" key="1">
    <source>
        <dbReference type="ARBA" id="ARBA00004651"/>
    </source>
</evidence>
<evidence type="ECO:0000256" key="6">
    <source>
        <dbReference type="ARBA" id="ARBA00023136"/>
    </source>
</evidence>
<gene>
    <name evidence="8" type="ORF">NP439_08415</name>
</gene>
<keyword evidence="3" id="KW-1003">Cell membrane</keyword>
<evidence type="ECO:0000313" key="8">
    <source>
        <dbReference type="EMBL" id="UUI05521.1"/>
    </source>
</evidence>
<organism evidence="8 9">
    <name type="scientific">Oceanobacillus jeddahense</name>
    <dbReference type="NCBI Taxonomy" id="1462527"/>
    <lineage>
        <taxon>Bacteria</taxon>
        <taxon>Bacillati</taxon>
        <taxon>Bacillota</taxon>
        <taxon>Bacilli</taxon>
        <taxon>Bacillales</taxon>
        <taxon>Bacillaceae</taxon>
        <taxon>Oceanobacillus</taxon>
    </lineage>
</organism>
<dbReference type="InterPro" id="IPR018383">
    <property type="entry name" value="UPF0324_pro"/>
</dbReference>
<keyword evidence="4 7" id="KW-0812">Transmembrane</keyword>
<feature type="transmembrane region" description="Helical" evidence="7">
    <location>
        <begin position="12"/>
        <end position="27"/>
    </location>
</feature>
<feature type="transmembrane region" description="Helical" evidence="7">
    <location>
        <begin position="88"/>
        <end position="112"/>
    </location>
</feature>
<protein>
    <submittedName>
        <fullName evidence="8">Sulfate exporter family transporter</fullName>
    </submittedName>
</protein>
<feature type="transmembrane region" description="Helical" evidence="7">
    <location>
        <begin position="124"/>
        <end position="149"/>
    </location>
</feature>
<evidence type="ECO:0000256" key="3">
    <source>
        <dbReference type="ARBA" id="ARBA00022475"/>
    </source>
</evidence>
<evidence type="ECO:0000256" key="5">
    <source>
        <dbReference type="ARBA" id="ARBA00022989"/>
    </source>
</evidence>
<comment type="subcellular location">
    <subcellularLocation>
        <location evidence="1">Cell membrane</location>
        <topology evidence="1">Multi-pass membrane protein</topology>
    </subcellularLocation>
</comment>
<dbReference type="PANTHER" id="PTHR30106:SF1">
    <property type="entry name" value="UPF0324 MEMBRANE PROTEIN FN0533"/>
    <property type="match status" value="1"/>
</dbReference>
<reference evidence="8" key="1">
    <citation type="submission" date="2022-07" db="EMBL/GenBank/DDBJ databases">
        <title>FELIX.</title>
        <authorList>
            <person name="Wan K.H."/>
            <person name="Park S."/>
            <person name="Lawrence Q."/>
            <person name="Eichenberger J.P."/>
            <person name="Booth B.W."/>
            <person name="Piaggio A.J."/>
            <person name="Chandler J.C."/>
            <person name="Franklin A.B."/>
            <person name="Celniker S.E."/>
        </authorList>
    </citation>
    <scope>NUCLEOTIDE SEQUENCE</scope>
    <source>
        <strain evidence="8">QA-1986 374</strain>
    </source>
</reference>
<proteinExistence type="inferred from homology"/>
<evidence type="ECO:0000313" key="9">
    <source>
        <dbReference type="Proteomes" id="UP001059773"/>
    </source>
</evidence>
<keyword evidence="9" id="KW-1185">Reference proteome</keyword>
<keyword evidence="5 7" id="KW-1133">Transmembrane helix</keyword>
<accession>A0ABY5JZR5</accession>